<dbReference type="SUPFAM" id="SSF110997">
    <property type="entry name" value="Sporulation related repeat"/>
    <property type="match status" value="1"/>
</dbReference>
<dbReference type="Pfam" id="PF03330">
    <property type="entry name" value="DPBB_1"/>
    <property type="match status" value="1"/>
</dbReference>
<dbReference type="GO" id="GO:0008932">
    <property type="term" value="F:lytic endotransglycosylase activity"/>
    <property type="evidence" value="ECO:0007669"/>
    <property type="project" value="UniProtKB-UniRule"/>
</dbReference>
<dbReference type="PROSITE" id="PS51724">
    <property type="entry name" value="SPOR"/>
    <property type="match status" value="1"/>
</dbReference>
<organism evidence="8 9">
    <name type="scientific">Pseudoalteromonas phenolica</name>
    <dbReference type="NCBI Taxonomy" id="161398"/>
    <lineage>
        <taxon>Bacteria</taxon>
        <taxon>Pseudomonadati</taxon>
        <taxon>Pseudomonadota</taxon>
        <taxon>Gammaproteobacteria</taxon>
        <taxon>Alteromonadales</taxon>
        <taxon>Pseudoalteromonadaceae</taxon>
        <taxon>Pseudoalteromonas</taxon>
    </lineage>
</organism>
<gene>
    <name evidence="4" type="primary">rlpA</name>
    <name evidence="8" type="ORF">C1E23_07420</name>
</gene>
<keyword evidence="4 8" id="KW-0449">Lipoprotein</keyword>
<dbReference type="GO" id="GO:0009279">
    <property type="term" value="C:cell outer membrane"/>
    <property type="evidence" value="ECO:0007669"/>
    <property type="project" value="TreeGrafter"/>
</dbReference>
<evidence type="ECO:0000256" key="4">
    <source>
        <dbReference type="HAMAP-Rule" id="MF_02071"/>
    </source>
</evidence>
<dbReference type="InterPro" id="IPR036680">
    <property type="entry name" value="SPOR-like_sf"/>
</dbReference>
<dbReference type="EC" id="4.2.2.-" evidence="4"/>
<dbReference type="GO" id="GO:0071555">
    <property type="term" value="P:cell wall organization"/>
    <property type="evidence" value="ECO:0007669"/>
    <property type="project" value="UniProtKB-KW"/>
</dbReference>
<feature type="region of interest" description="Disordered" evidence="6">
    <location>
        <begin position="27"/>
        <end position="48"/>
    </location>
</feature>
<dbReference type="InterPro" id="IPR007730">
    <property type="entry name" value="SPOR-like_dom"/>
</dbReference>
<sequence length="253" mass="28424">MNRLYKAGLLALFVIFISGCSSRYHTRQDTAPVRTPTEHEMRDAKVKAEPKSVSAGRPYVVRGKQYHPMSDEKGYTAEGIASWYGHKFHGYYTSNGEIFNMYDMTAAHKTLPLPSFVKVTNLENGKSAIVRVNDRGPFHDDRIIDLSYAAAYKLGYHNQGTAKVQIEAITLDRVAPRLTYIQVVASSNKNNIQQLANKLGTQLEINTNIAQEGGLHKLRLGPLESDEHAQTLLKSLQAGEFRHAFLLYSEQRL</sequence>
<proteinExistence type="inferred from homology"/>
<evidence type="ECO:0000256" key="2">
    <source>
        <dbReference type="ARBA" id="ARBA00023239"/>
    </source>
</evidence>
<keyword evidence="4" id="KW-1003">Cell membrane</keyword>
<reference evidence="8 9" key="1">
    <citation type="submission" date="2018-01" db="EMBL/GenBank/DDBJ databases">
        <title>Co-occurrence of chitin degradation, pigmentation and bioactivity in marine Pseudoalteromonas.</title>
        <authorList>
            <person name="Paulsen S."/>
            <person name="Gram L."/>
            <person name="Machado H."/>
        </authorList>
    </citation>
    <scope>NUCLEOTIDE SEQUENCE [LARGE SCALE GENOMIC DNA]</scope>
    <source>
        <strain evidence="8 9">S3898</strain>
    </source>
</reference>
<dbReference type="InterPro" id="IPR009009">
    <property type="entry name" value="RlpA-like_DPBB"/>
</dbReference>
<dbReference type="AlphaFoldDB" id="A0A4V2EJV8"/>
<dbReference type="InterPro" id="IPR036908">
    <property type="entry name" value="RlpA-like_sf"/>
</dbReference>
<dbReference type="Pfam" id="PF05036">
    <property type="entry name" value="SPOR"/>
    <property type="match status" value="1"/>
</dbReference>
<keyword evidence="2 4" id="KW-0456">Lyase</keyword>
<feature type="domain" description="SPOR" evidence="7">
    <location>
        <begin position="173"/>
        <end position="249"/>
    </location>
</feature>
<evidence type="ECO:0000313" key="8">
    <source>
        <dbReference type="EMBL" id="RZQ53698.1"/>
    </source>
</evidence>
<keyword evidence="1" id="KW-0732">Signal</keyword>
<dbReference type="Gene3D" id="3.30.70.1070">
    <property type="entry name" value="Sporulation related repeat"/>
    <property type="match status" value="1"/>
</dbReference>
<comment type="caution">
    <text evidence="8">The sequence shown here is derived from an EMBL/GenBank/DDBJ whole genome shotgun (WGS) entry which is preliminary data.</text>
</comment>
<evidence type="ECO:0000256" key="3">
    <source>
        <dbReference type="ARBA" id="ARBA00023316"/>
    </source>
</evidence>
<keyword evidence="4" id="KW-0564">Palmitate</keyword>
<dbReference type="PANTHER" id="PTHR34183">
    <property type="entry name" value="ENDOLYTIC PEPTIDOGLYCAN TRANSGLYCOSYLASE RLPA"/>
    <property type="match status" value="1"/>
</dbReference>
<evidence type="ECO:0000256" key="5">
    <source>
        <dbReference type="RuleBase" id="RU003495"/>
    </source>
</evidence>
<evidence type="ECO:0000313" key="9">
    <source>
        <dbReference type="Proteomes" id="UP000291338"/>
    </source>
</evidence>
<comment type="similarity">
    <text evidence="4 5">Belongs to the RlpA family.</text>
</comment>
<dbReference type="InterPro" id="IPR012997">
    <property type="entry name" value="RplA"/>
</dbReference>
<dbReference type="GO" id="GO:0042834">
    <property type="term" value="F:peptidoglycan binding"/>
    <property type="evidence" value="ECO:0007669"/>
    <property type="project" value="InterPro"/>
</dbReference>
<dbReference type="PROSITE" id="PS51257">
    <property type="entry name" value="PROKAR_LIPOPROTEIN"/>
    <property type="match status" value="1"/>
</dbReference>
<dbReference type="PANTHER" id="PTHR34183:SF1">
    <property type="entry name" value="ENDOLYTIC PEPTIDOGLYCAN TRANSGLYCOSYLASE RLPA"/>
    <property type="match status" value="1"/>
</dbReference>
<keyword evidence="4" id="KW-0472">Membrane</keyword>
<evidence type="ECO:0000256" key="1">
    <source>
        <dbReference type="ARBA" id="ARBA00022729"/>
    </source>
</evidence>
<comment type="subcellular location">
    <subcellularLocation>
        <location evidence="4">Cell membrane</location>
        <topology evidence="4">Lipid-anchor</topology>
    </subcellularLocation>
</comment>
<protein>
    <recommendedName>
        <fullName evidence="4">Endolytic peptidoglycan transglycosylase RlpA</fullName>
        <ecNumber evidence="4">4.2.2.-</ecNumber>
    </recommendedName>
</protein>
<dbReference type="RefSeq" id="WP_130254976.1">
    <property type="nucleotide sequence ID" value="NZ_PPSX01000022.1"/>
</dbReference>
<feature type="compositionally biased region" description="Basic and acidic residues" evidence="6">
    <location>
        <begin position="36"/>
        <end position="48"/>
    </location>
</feature>
<name>A0A4V2EJV8_9GAMM</name>
<accession>A0A4V2EJV8</accession>
<comment type="function">
    <text evidence="4">Lytic transglycosylase with a strong preference for naked glycan strands that lack stem peptides.</text>
</comment>
<keyword evidence="3 4" id="KW-0961">Cell wall biogenesis/degradation</keyword>
<dbReference type="NCBIfam" id="TIGR00413">
    <property type="entry name" value="rlpA"/>
    <property type="match status" value="1"/>
</dbReference>
<dbReference type="SUPFAM" id="SSF50685">
    <property type="entry name" value="Barwin-like endoglucanases"/>
    <property type="match status" value="1"/>
</dbReference>
<evidence type="ECO:0000259" key="7">
    <source>
        <dbReference type="PROSITE" id="PS51724"/>
    </source>
</evidence>
<dbReference type="GO" id="GO:0005886">
    <property type="term" value="C:plasma membrane"/>
    <property type="evidence" value="ECO:0007669"/>
    <property type="project" value="UniProtKB-SubCell"/>
</dbReference>
<dbReference type="CDD" id="cd22268">
    <property type="entry name" value="DPBB_RlpA-like"/>
    <property type="match status" value="1"/>
</dbReference>
<dbReference type="FunFam" id="2.40.40.10:FF:000003">
    <property type="entry name" value="Endolytic peptidoglycan transglycosylase RlpA"/>
    <property type="match status" value="1"/>
</dbReference>
<dbReference type="Gene3D" id="2.40.40.10">
    <property type="entry name" value="RlpA-like domain"/>
    <property type="match status" value="1"/>
</dbReference>
<dbReference type="GO" id="GO:0000270">
    <property type="term" value="P:peptidoglycan metabolic process"/>
    <property type="evidence" value="ECO:0007669"/>
    <property type="project" value="UniProtKB-UniRule"/>
</dbReference>
<dbReference type="Proteomes" id="UP000291338">
    <property type="component" value="Unassembled WGS sequence"/>
</dbReference>
<evidence type="ECO:0000256" key="6">
    <source>
        <dbReference type="SAM" id="MobiDB-lite"/>
    </source>
</evidence>
<dbReference type="InterPro" id="IPR034718">
    <property type="entry name" value="RlpA"/>
</dbReference>
<dbReference type="EMBL" id="PPSX01000022">
    <property type="protein sequence ID" value="RZQ53698.1"/>
    <property type="molecule type" value="Genomic_DNA"/>
</dbReference>
<dbReference type="HAMAP" id="MF_02071">
    <property type="entry name" value="RlpA"/>
    <property type="match status" value="1"/>
</dbReference>